<feature type="region of interest" description="Disordered" evidence="2">
    <location>
        <begin position="1104"/>
        <end position="1164"/>
    </location>
</feature>
<feature type="transmembrane region" description="Helical" evidence="3">
    <location>
        <begin position="980"/>
        <end position="999"/>
    </location>
</feature>
<feature type="coiled-coil region" evidence="1">
    <location>
        <begin position="2381"/>
        <end position="2412"/>
    </location>
</feature>
<keyword evidence="3" id="KW-1133">Transmembrane helix</keyword>
<dbReference type="KEGG" id="tpol:Mal48_00290"/>
<dbReference type="EMBL" id="CP036267">
    <property type="protein sequence ID" value="QDT30802.1"/>
    <property type="molecule type" value="Genomic_DNA"/>
</dbReference>
<feature type="transmembrane region" description="Helical" evidence="3">
    <location>
        <begin position="1301"/>
        <end position="1318"/>
    </location>
</feature>
<keyword evidence="5" id="KW-1185">Reference proteome</keyword>
<evidence type="ECO:0000313" key="4">
    <source>
        <dbReference type="EMBL" id="QDT30802.1"/>
    </source>
</evidence>
<keyword evidence="1" id="KW-0175">Coiled coil</keyword>
<feature type="transmembrane region" description="Helical" evidence="3">
    <location>
        <begin position="2620"/>
        <end position="2638"/>
    </location>
</feature>
<feature type="transmembrane region" description="Helical" evidence="3">
    <location>
        <begin position="1324"/>
        <end position="1344"/>
    </location>
</feature>
<accession>A0A517QGP5</accession>
<feature type="transmembrane region" description="Helical" evidence="3">
    <location>
        <begin position="1356"/>
        <end position="1376"/>
    </location>
</feature>
<evidence type="ECO:0000256" key="2">
    <source>
        <dbReference type="SAM" id="MobiDB-lite"/>
    </source>
</evidence>
<dbReference type="Proteomes" id="UP000315724">
    <property type="component" value="Chromosome"/>
</dbReference>
<gene>
    <name evidence="4" type="ORF">Mal48_00290</name>
</gene>
<feature type="compositionally biased region" description="Basic and acidic residues" evidence="2">
    <location>
        <begin position="1121"/>
        <end position="1141"/>
    </location>
</feature>
<dbReference type="RefSeq" id="WP_145194994.1">
    <property type="nucleotide sequence ID" value="NZ_CP036267.1"/>
</dbReference>
<sequence length="2702" mass="296894">MTPHSIFSSGSSFSSPHAIWRWWRTAAALLVIAQLWTSPVTAQSKPLSTKELQELQRVYVPETELGSVINSDRFGAILSTEEFERLLERAIEEGKTSDATPKGAIFHSANYDIHVEGDRLVGELVLEVSQFKSQWSEGRFDITGWNIEKATLDDKPTSIARDGKQQNVLRLLLNEPGKHLLKLVVSTPLHANGSDKSASFHLVDKAAGEFRITLPAGKFLEASQTSLDRPTPADQPATYTIPVGGKNLLSLNITDRRKATRADVLTFASTAMGIKVLPSELTWIAKTELQVFGQEIDRLTCLIPRSLEITAVESTGLESWELADAPDDETKTQITLQYRQGFDGQRGVTFKGILSASPDEPWSVPTLVIPNVNSHTGTIVVQHPQSVRLQVIDSTGVRAVNQQQAPTPKGSPSAESQAHYQIWAEDFDLRFVANLKQQEVQAAMTNVLDVTQSRLNLFTTISVETRLAPLFDFRVQMPADWDVTTIQVDGNPAAWQTVSNAAGTNEIRIPLTPPLSPGQTRNILIYSRTIPESWPLKDQTARIVIPELTLPQADMVEALYGISAENDFDVISQNVTGLDPAGQKDLTLLNEKLQSLGKQVRLGFTYQDSVFSGELDVSRKPATFTAETITFFRIDPENLYTRLEANIEATGGGYRELTVLVSESAGDALRFSLTPYTSQQNSQRVRLVEQTPGEVVDGYRTWTLRFDRYLKGTYHLATEARTPRAEAGPYQPSRLKFPQALLVSGYIAVESASEEHVQINATAADEKPLVSVDPVDFPKASYQPQERVVAGYRYIHPDWQLAITTKKFDRSAVPTVIGHSATLESILSKAGNIQHQATVSFTAIGAQSLLVKLPEGATLWSTLIDQSPVEIRKSPEGIQIPLSGLSQQAHSLQIVYSTLTSAMNTMGEFQAVPPSLHVVDGSGVEHDVEILTQDWKLHVPEDTLLIGSHGLFEPVGSLFEFSFFDEYLKLFRLPTERTTFNRSSAILFALVILLPLWLIRRSSIGSRLSIPGTGFGMWAGIVILLGVCVTLFMLALSAPMRSASNERQAASTHHLGDEIQFHAGAESAFEYDEAVQDAEEFATDFAKPESRPSVYETLTVDSALTAEPQAPPLPSMQAAPEAREELAKRNLESKMDEKKAESSTIIGLPNQDPFDNNSDLPFRQGSFDLAEPTFGGFAPNIAAQGRTPIDSIQATNAPGEQVELAQDRFDRSSADQRFGRQSTRGRMSTGGLLSMTFDFQIPDGSRSQEFHYQGNGIASDEINLRVQFANRTTGNLLVWSIVLGISLLGWWLRNANIGMKLFWIGLTILLPISIAWVVPTTWQLLLAGILYGGIVTLGLWGLCWCSQCCKCCCGWLSRRSCPAMFLLLAGSIFFSINSESLAQSKGKPQVAPVAPATVPSPPSPQVKRTPFVVVPFESLDEIDAAHRVWIPQEVYRQLWETSHPEDAVPTDSPVPVTIAEANYSASLKSINKKHQIAIQTRWVVSVMTDKPVTLNLPLSGSAIENVMIEDKPAAVEAAGNGVSRIFLQGQGIHIVDALLTLPASVNGAAGEFNVQLLPAASGIFSFELPKSDDELRVRVNGLERAYRRVTEEETTRIEFPVDRGGKKTVSWFPEAQMGDQNQIVQVETSIATTFDDSGMNVSHGFQARVRQGLLNDMVFTVPDGLSVRDIAGQDVGGWEMNDAETGKELKVFFRREVSDQTEFHVNLFRKLDIGNESVSIAVPTISPQGISRETIQLGLFTVPHLKLQVTSTSGLNQIDVSRYKPVVSPQQPSQPPNFAYRSSSRPLEINVALQRRESESKTEIEHGIHIARRKQLIASRIAWTLTGSPRRSVDVAIPDGYLPMSVVCAHASDWYVHDGESGKILTIEFPTPRLGHVEAGLEGHIVKQPDDTNVVIHLPQAINAIGQSAKLGIWLDSAYQASVAQTGDWKSLQPGQLSSNYKKLDPQPVQFAFETHEQAPENVVLTVQSATPRLAADAVTLIAVSDATVDYGLTLRWKISQAATDEFIFITPDWLDNLDIKGPSIREVQSEEIENNRKRWRVSLVDPVRDQYMLTIAATIPAPTDLTIATPYLEFETAVDGGKFQPLRLQQQYAILVNLSPNQLVPVDLEQFESVSVEQLPLVVHQKLVQQAMGITRVREDKLPSWTVQSMEELTVSKALVLTAHLESVLELDGSWRTLATYGIRNRGRQFLALHVPEGSRILSVFVRGQASRTVVTEINEQTTHLIALPQTSAADLSFDVEVLLAGRFENPLQTEFALQGKNFTLPSPAVLSQIDSEEFGLPVTQTLWTVHFPEEIDVKAVTGVASTNLTPHSSDSWLAVEQQALERIQSDLTEMSRMANDKSISKSRRMQAKNNLKQLNQSLSFNTDLYSANTVQDGAAIELREQLLQNNRNLQREAEKAIELSDETLENEETTDFGLTQNKGRAYIVNNNTEINRSNSIQGIPGVDAKGKTSTFNFFDPSTDGLAQKNESAAPTKAAATRSKLKTQIAGQQLIISNDSTFNPEVQLPVQQQGQSGTLFESLNGLVANQSQSLEETSGSQGGGIGGMAGRDFNSNDALGVSLQSNVDGGVEVTRPWSSAGGLSIQMKLPKNARTLSFSKVGGNPALTLNVQAAETNRWLWGLGWCVVNLIFGLWILKSFRNAKSPRSFFGVLSNLALVIGLIGFFFLPSSLAWVFFWLFCFGGLVKVAIAQPKTIATAAS</sequence>
<reference evidence="4 5" key="1">
    <citation type="submission" date="2019-02" db="EMBL/GenBank/DDBJ databases">
        <title>Deep-cultivation of Planctomycetes and their phenomic and genomic characterization uncovers novel biology.</title>
        <authorList>
            <person name="Wiegand S."/>
            <person name="Jogler M."/>
            <person name="Boedeker C."/>
            <person name="Pinto D."/>
            <person name="Vollmers J."/>
            <person name="Rivas-Marin E."/>
            <person name="Kohn T."/>
            <person name="Peeters S.H."/>
            <person name="Heuer A."/>
            <person name="Rast P."/>
            <person name="Oberbeckmann S."/>
            <person name="Bunk B."/>
            <person name="Jeske O."/>
            <person name="Meyerdierks A."/>
            <person name="Storesund J.E."/>
            <person name="Kallscheuer N."/>
            <person name="Luecker S."/>
            <person name="Lage O.M."/>
            <person name="Pohl T."/>
            <person name="Merkel B.J."/>
            <person name="Hornburger P."/>
            <person name="Mueller R.-W."/>
            <person name="Bruemmer F."/>
            <person name="Labrenz M."/>
            <person name="Spormann A.M."/>
            <person name="Op den Camp H."/>
            <person name="Overmann J."/>
            <person name="Amann R."/>
            <person name="Jetten M.S.M."/>
            <person name="Mascher T."/>
            <person name="Medema M.H."/>
            <person name="Devos D.P."/>
            <person name="Kaster A.-K."/>
            <person name="Ovreas L."/>
            <person name="Rohde M."/>
            <person name="Galperin M.Y."/>
            <person name="Jogler C."/>
        </authorList>
    </citation>
    <scope>NUCLEOTIDE SEQUENCE [LARGE SCALE GENOMIC DNA]</scope>
    <source>
        <strain evidence="4 5">Mal48</strain>
    </source>
</reference>
<proteinExistence type="predicted"/>
<protein>
    <submittedName>
        <fullName evidence="4">Uncharacterized protein</fullName>
    </submittedName>
</protein>
<evidence type="ECO:0000256" key="1">
    <source>
        <dbReference type="SAM" id="Coils"/>
    </source>
</evidence>
<name>A0A517QGP5_9PLAN</name>
<dbReference type="OrthoDB" id="218681at2"/>
<feature type="transmembrane region" description="Helical" evidence="3">
    <location>
        <begin position="2650"/>
        <end position="2669"/>
    </location>
</feature>
<evidence type="ECO:0000313" key="5">
    <source>
        <dbReference type="Proteomes" id="UP000315724"/>
    </source>
</evidence>
<keyword evidence="3" id="KW-0472">Membrane</keyword>
<feature type="transmembrane region" description="Helical" evidence="3">
    <location>
        <begin position="1015"/>
        <end position="1036"/>
    </location>
</feature>
<evidence type="ECO:0000256" key="3">
    <source>
        <dbReference type="SAM" id="Phobius"/>
    </source>
</evidence>
<feature type="transmembrane region" description="Helical" evidence="3">
    <location>
        <begin position="1276"/>
        <end position="1292"/>
    </location>
</feature>
<feature type="transmembrane region" description="Helical" evidence="3">
    <location>
        <begin position="2675"/>
        <end position="2692"/>
    </location>
</feature>
<organism evidence="4 5">
    <name type="scientific">Thalassoglobus polymorphus</name>
    <dbReference type="NCBI Taxonomy" id="2527994"/>
    <lineage>
        <taxon>Bacteria</taxon>
        <taxon>Pseudomonadati</taxon>
        <taxon>Planctomycetota</taxon>
        <taxon>Planctomycetia</taxon>
        <taxon>Planctomycetales</taxon>
        <taxon>Planctomycetaceae</taxon>
        <taxon>Thalassoglobus</taxon>
    </lineage>
</organism>
<keyword evidence="3" id="KW-0812">Transmembrane</keyword>